<feature type="compositionally biased region" description="Low complexity" evidence="1">
    <location>
        <begin position="710"/>
        <end position="727"/>
    </location>
</feature>
<proteinExistence type="predicted"/>
<keyword evidence="2" id="KW-0812">Transmembrane</keyword>
<accession>A0A364N9S4</accession>
<keyword evidence="2" id="KW-0472">Membrane</keyword>
<evidence type="ECO:0000313" key="3">
    <source>
        <dbReference type="EMBL" id="RAR14000.1"/>
    </source>
</evidence>
<feature type="region of interest" description="Disordered" evidence="1">
    <location>
        <begin position="130"/>
        <end position="177"/>
    </location>
</feature>
<organism evidence="3 4">
    <name type="scientific">Stemphylium lycopersici</name>
    <name type="common">Tomato gray leaf spot disease fungus</name>
    <name type="synonym">Thyrospora lycopersici</name>
    <dbReference type="NCBI Taxonomy" id="183478"/>
    <lineage>
        <taxon>Eukaryota</taxon>
        <taxon>Fungi</taxon>
        <taxon>Dikarya</taxon>
        <taxon>Ascomycota</taxon>
        <taxon>Pezizomycotina</taxon>
        <taxon>Dothideomycetes</taxon>
        <taxon>Pleosporomycetidae</taxon>
        <taxon>Pleosporales</taxon>
        <taxon>Pleosporineae</taxon>
        <taxon>Pleosporaceae</taxon>
        <taxon>Stemphylium</taxon>
    </lineage>
</organism>
<keyword evidence="2" id="KW-1133">Transmembrane helix</keyword>
<feature type="compositionally biased region" description="Low complexity" evidence="1">
    <location>
        <begin position="853"/>
        <end position="870"/>
    </location>
</feature>
<dbReference type="AlphaFoldDB" id="A0A364N9S4"/>
<feature type="compositionally biased region" description="Polar residues" evidence="1">
    <location>
        <begin position="729"/>
        <end position="741"/>
    </location>
</feature>
<feature type="transmembrane region" description="Helical" evidence="2">
    <location>
        <begin position="945"/>
        <end position="966"/>
    </location>
</feature>
<dbReference type="Proteomes" id="UP000249619">
    <property type="component" value="Unassembled WGS sequence"/>
</dbReference>
<feature type="region of interest" description="Disordered" evidence="1">
    <location>
        <begin position="451"/>
        <end position="470"/>
    </location>
</feature>
<comment type="caution">
    <text evidence="3">The sequence shown here is derived from an EMBL/GenBank/DDBJ whole genome shotgun (WGS) entry which is preliminary data.</text>
</comment>
<evidence type="ECO:0000313" key="4">
    <source>
        <dbReference type="Proteomes" id="UP000249619"/>
    </source>
</evidence>
<feature type="compositionally biased region" description="Basic residues" evidence="1">
    <location>
        <begin position="526"/>
        <end position="538"/>
    </location>
</feature>
<feature type="region of interest" description="Disordered" evidence="1">
    <location>
        <begin position="702"/>
        <end position="759"/>
    </location>
</feature>
<feature type="compositionally biased region" description="Polar residues" evidence="1">
    <location>
        <begin position="130"/>
        <end position="144"/>
    </location>
</feature>
<feature type="region of interest" description="Disordered" evidence="1">
    <location>
        <begin position="511"/>
        <end position="561"/>
    </location>
</feature>
<gene>
    <name evidence="3" type="ORF">DDE83_002569</name>
</gene>
<dbReference type="STRING" id="183478.A0A364N9S4"/>
<feature type="transmembrane region" description="Helical" evidence="2">
    <location>
        <begin position="973"/>
        <end position="996"/>
    </location>
</feature>
<evidence type="ECO:0000256" key="2">
    <source>
        <dbReference type="SAM" id="Phobius"/>
    </source>
</evidence>
<evidence type="ECO:0000256" key="1">
    <source>
        <dbReference type="SAM" id="MobiDB-lite"/>
    </source>
</evidence>
<protein>
    <submittedName>
        <fullName evidence="3">Transcription factor c2h2</fullName>
    </submittedName>
</protein>
<sequence length="997" mass="110520">MAGNSRPQSGEIVESRDHPISGLLTIQLTATWIGQNCKHGALFFIPQASVSASSRNQYTKMTSTIASPVPLRFNRPQRTTNELKTVDPGRETPLPQYEKIQSLPFTFNLQEDARNPGQFQLVLDIGSKQQGSDGVHLNSTTEPTNDGLGATGDSSESKPGPPSLPTTPLSDKQGWSDLSHVPPEFLKKVVPDWTLSFSRSDSTVSTQSKRLADIKARFKKKGKGYVVRLLKASTTDSDEIAEVDLGSQASKPQLNDTHELDSATLPAELYSPPSTVTCNMTGLADRPDVFEIGTSNEEGIEPVRHAVDTTPDLNHVSHMRTLAWNSLSRNSVAEDGMSDAETLIPDVRSMIGHLDEEQTDLESFSQITSMAPSRSASTSSIVQTPKRGLSLVGPVRKRVEKRTRIRVNNRTTDLELKRSDAHKSVKHRVGPSRIATESILTDTSIKPMNLRHASSSITRRSNDYSPIPEEHGTWQHPVRYTTSAKPRSLRHLSADDIQLPSESRYGLRLKTTNLPQAKSADVSPVNHRKRSPRTRKPKTSLPSSADANNAGMRSSPKWQEVSHLELNSEALRRALNDVVPHLDDFKAGASESNNNHSVPRIVEPTDIDHVGEIPLPSEVEIRSAPAGVRNPTLIYWGLAFNALSDKVYDGFKLLRDAIGTERPVPEGHVRVRWTCTCGDPLYDDFIEQRPNAARLLEAYLNRPRAHTPRSPTSQSSTASSMTSIFDSASRASTLATPSSTHGGPDPWSRGNDPSKYSPYRIRSDNPFSVRMPSFAEESWLLTCANEGRMTPKIVHLDVNESRIRSDKDLATSLREHYDQLNYRWFNWARLRGLTTIEFVQFEVHRNRFADIRATPSMPPKSASSSVSATTEQDKSRAPSQQPYTFEPNDLLPPVGSTYLLHLFQHPNDYDGELITYLRCPKRRQRLEFGMGWGVHLVEGFLAQRVWAVTMGVCGLGSAAFAILWTIKKDDIQGAFGVAQWVLGIAVLLVGAMQAWLE</sequence>
<name>A0A364N9S4_STELY</name>
<keyword evidence="4" id="KW-1185">Reference proteome</keyword>
<feature type="region of interest" description="Disordered" evidence="1">
    <location>
        <begin position="852"/>
        <end position="886"/>
    </location>
</feature>
<reference evidence="4" key="1">
    <citation type="submission" date="2018-05" db="EMBL/GenBank/DDBJ databases">
        <title>Draft genome sequence of Stemphylium lycopersici strain CIDEFI 213.</title>
        <authorList>
            <person name="Medina R."/>
            <person name="Franco M.E.E."/>
            <person name="Lucentini C.G."/>
            <person name="Saparrat M.C.N."/>
            <person name="Balatti P.A."/>
        </authorList>
    </citation>
    <scope>NUCLEOTIDE SEQUENCE [LARGE SCALE GENOMIC DNA]</scope>
    <source>
        <strain evidence="4">CIDEFI 213</strain>
    </source>
</reference>
<dbReference type="EMBL" id="QGDH01000027">
    <property type="protein sequence ID" value="RAR14000.1"/>
    <property type="molecule type" value="Genomic_DNA"/>
</dbReference>